<dbReference type="InterPro" id="IPR001810">
    <property type="entry name" value="F-box_dom"/>
</dbReference>
<dbReference type="CDD" id="cd09917">
    <property type="entry name" value="F-box_SF"/>
    <property type="match status" value="1"/>
</dbReference>
<dbReference type="InterPro" id="IPR036047">
    <property type="entry name" value="F-box-like_dom_sf"/>
</dbReference>
<dbReference type="Pfam" id="PF12937">
    <property type="entry name" value="F-box-like"/>
    <property type="match status" value="1"/>
</dbReference>
<comment type="caution">
    <text evidence="2">The sequence shown here is derived from an EMBL/GenBank/DDBJ whole genome shotgun (WGS) entry which is preliminary data.</text>
</comment>
<evidence type="ECO:0000313" key="3">
    <source>
        <dbReference type="Proteomes" id="UP000789901"/>
    </source>
</evidence>
<name>A0ABN7UBR0_GIGMA</name>
<keyword evidence="3" id="KW-1185">Reference proteome</keyword>
<accession>A0ABN7UBR0</accession>
<protein>
    <submittedName>
        <fullName evidence="2">32786_t:CDS:1</fullName>
    </submittedName>
</protein>
<proteinExistence type="predicted"/>
<feature type="domain" description="F-box" evidence="1">
    <location>
        <begin position="31"/>
        <end position="75"/>
    </location>
</feature>
<dbReference type="SUPFAM" id="SSF52047">
    <property type="entry name" value="RNI-like"/>
    <property type="match status" value="1"/>
</dbReference>
<dbReference type="Proteomes" id="UP000789901">
    <property type="component" value="Unassembled WGS sequence"/>
</dbReference>
<reference evidence="2 3" key="1">
    <citation type="submission" date="2021-06" db="EMBL/GenBank/DDBJ databases">
        <authorList>
            <person name="Kallberg Y."/>
            <person name="Tangrot J."/>
            <person name="Rosling A."/>
        </authorList>
    </citation>
    <scope>NUCLEOTIDE SEQUENCE [LARGE SCALE GENOMIC DNA]</scope>
    <source>
        <strain evidence="2 3">120-4 pot B 10/14</strain>
    </source>
</reference>
<gene>
    <name evidence="2" type="ORF">GMARGA_LOCUS4854</name>
</gene>
<dbReference type="Gene3D" id="3.80.10.10">
    <property type="entry name" value="Ribonuclease Inhibitor"/>
    <property type="match status" value="1"/>
</dbReference>
<dbReference type="SUPFAM" id="SSF81383">
    <property type="entry name" value="F-box domain"/>
    <property type="match status" value="1"/>
</dbReference>
<evidence type="ECO:0000259" key="1">
    <source>
        <dbReference type="Pfam" id="PF12937"/>
    </source>
</evidence>
<dbReference type="EMBL" id="CAJVQB010001967">
    <property type="protein sequence ID" value="CAG8557487.1"/>
    <property type="molecule type" value="Genomic_DNA"/>
</dbReference>
<evidence type="ECO:0000313" key="2">
    <source>
        <dbReference type="EMBL" id="CAG8557487.1"/>
    </source>
</evidence>
<sequence length="667" mass="77016">MSQPTLHNPSNIIGVPQNLDTSSLSSVSSPYLPTECLQCIFSFISEDDIKTLHSVMLVNRSWCKTAVQFLWKKPFTVNLKLPSLFKIIPIYLNSINVESLSIEFRESFFHLDHLMSCIGDEKKLTFDYPTFLRELNFKTLYNSISEWTNINTIFTPRSLLNVDFELKRLSFVDNCQEIIQGRVFHEYADEWGDQPLVHDSYNHTEFDATSDVDFSPPESHTDYEEVWDEDCDQYYDEYVHFDLSTEPDHSDHEREWLDTPKTPFDTTEEGRRLIISREICMMLMTKCHSFDKLILDMRGFSRILSSQSVSYISLSCFPGANECLSRLTEFFCGGEFYKGDIFNAMTMYCKDLYSIVIVDTYRSAIESLANLISVQKRLQKFSWTGGYEDLSPITLSFSSQRENLIEVQLENAFFRDSAALEGLAPCQNLESLKIAECQLTAANLKPLVDVTFPRLQVLEITDVRDIYYLDHHEDNIPPSDELNAIIRRANGSLREIRLNLELHFYPKIIDTIAECCPNLKVLAASIKDDEQIPELLNLLNSCRQLESLIIHGYNGNFFTADSIMPEIGSTIPETLRYLDLTKWTFKAPALNMFLSNCNAELRYFSWHCVVNNNTEEYTTALKNYAQEKELEIGDLQVEFRDSGFGWCQCVCNISVELMERLSKIEEL</sequence>
<dbReference type="InterPro" id="IPR032675">
    <property type="entry name" value="LRR_dom_sf"/>
</dbReference>
<dbReference type="PANTHER" id="PTHR13318">
    <property type="entry name" value="PARTNER OF PAIRED, ISOFORM B-RELATED"/>
    <property type="match status" value="1"/>
</dbReference>
<organism evidence="2 3">
    <name type="scientific">Gigaspora margarita</name>
    <dbReference type="NCBI Taxonomy" id="4874"/>
    <lineage>
        <taxon>Eukaryota</taxon>
        <taxon>Fungi</taxon>
        <taxon>Fungi incertae sedis</taxon>
        <taxon>Mucoromycota</taxon>
        <taxon>Glomeromycotina</taxon>
        <taxon>Glomeromycetes</taxon>
        <taxon>Diversisporales</taxon>
        <taxon>Gigasporaceae</taxon>
        <taxon>Gigaspora</taxon>
    </lineage>
</organism>